<sequence length="104" mass="12408">RLLLCLEIIHFGEKSDIITSILWTTTSQKRWSTIRYSITRPWNKEPKFEHLRVNRSGQIRDRGNVPIVSDGLCQHWRTLRIASQHLLRCVQDIRRERTRNTSTI</sequence>
<evidence type="ECO:0000313" key="3">
    <source>
        <dbReference type="Proteomes" id="UP001432027"/>
    </source>
</evidence>
<keyword evidence="3" id="KW-1185">Reference proteome</keyword>
<name>A0AAV5UN20_9BILA</name>
<dbReference type="EMBL" id="BTSX01000091">
    <property type="protein sequence ID" value="GMT08449.1"/>
    <property type="molecule type" value="Genomic_DNA"/>
</dbReference>
<proteinExistence type="predicted"/>
<dbReference type="Proteomes" id="UP001432027">
    <property type="component" value="Unassembled WGS sequence"/>
</dbReference>
<gene>
    <name evidence="1" type="ORF">PENTCL1PPCAC_21276</name>
    <name evidence="2" type="ORF">PENTCL1PPCAC_30623</name>
</gene>
<evidence type="ECO:0000313" key="1">
    <source>
        <dbReference type="EMBL" id="GMS99101.1"/>
    </source>
</evidence>
<feature type="non-terminal residue" evidence="2">
    <location>
        <position position="104"/>
    </location>
</feature>
<reference evidence="2" key="1">
    <citation type="submission" date="2023-10" db="EMBL/GenBank/DDBJ databases">
        <title>Genome assembly of Pristionchus species.</title>
        <authorList>
            <person name="Yoshida K."/>
            <person name="Sommer R.J."/>
        </authorList>
    </citation>
    <scope>NUCLEOTIDE SEQUENCE</scope>
    <source>
        <strain evidence="2">RS0144</strain>
    </source>
</reference>
<feature type="non-terminal residue" evidence="2">
    <location>
        <position position="1"/>
    </location>
</feature>
<evidence type="ECO:0008006" key="4">
    <source>
        <dbReference type="Google" id="ProtNLM"/>
    </source>
</evidence>
<organism evidence="2 3">
    <name type="scientific">Pristionchus entomophagus</name>
    <dbReference type="NCBI Taxonomy" id="358040"/>
    <lineage>
        <taxon>Eukaryota</taxon>
        <taxon>Metazoa</taxon>
        <taxon>Ecdysozoa</taxon>
        <taxon>Nematoda</taxon>
        <taxon>Chromadorea</taxon>
        <taxon>Rhabditida</taxon>
        <taxon>Rhabditina</taxon>
        <taxon>Diplogasteromorpha</taxon>
        <taxon>Diplogasteroidea</taxon>
        <taxon>Neodiplogasteridae</taxon>
        <taxon>Pristionchus</taxon>
    </lineage>
</organism>
<comment type="caution">
    <text evidence="2">The sequence shown here is derived from an EMBL/GenBank/DDBJ whole genome shotgun (WGS) entry which is preliminary data.</text>
</comment>
<protein>
    <recommendedName>
        <fullName evidence="4">Ribosomal protein</fullName>
    </recommendedName>
</protein>
<accession>A0AAV5UN20</accession>
<evidence type="ECO:0000313" key="2">
    <source>
        <dbReference type="EMBL" id="GMT08449.1"/>
    </source>
</evidence>
<dbReference type="AlphaFoldDB" id="A0AAV5UN20"/>
<dbReference type="EMBL" id="BTSX01000005">
    <property type="protein sequence ID" value="GMS99101.1"/>
    <property type="molecule type" value="Genomic_DNA"/>
</dbReference>